<feature type="transmembrane region" description="Helical" evidence="9">
    <location>
        <begin position="1158"/>
        <end position="1181"/>
    </location>
</feature>
<keyword evidence="7 9" id="KW-1133">Transmembrane helix</keyword>
<dbReference type="GO" id="GO:0140359">
    <property type="term" value="F:ABC-type transporter activity"/>
    <property type="evidence" value="ECO:0007669"/>
    <property type="project" value="InterPro"/>
</dbReference>
<evidence type="ECO:0000256" key="7">
    <source>
        <dbReference type="ARBA" id="ARBA00022989"/>
    </source>
</evidence>
<organism evidence="11 12">
    <name type="scientific">Octopus sinensis</name>
    <name type="common">East Asian common octopus</name>
    <dbReference type="NCBI Taxonomy" id="2607531"/>
    <lineage>
        <taxon>Eukaryota</taxon>
        <taxon>Metazoa</taxon>
        <taxon>Spiralia</taxon>
        <taxon>Lophotrochozoa</taxon>
        <taxon>Mollusca</taxon>
        <taxon>Cephalopoda</taxon>
        <taxon>Coleoidea</taxon>
        <taxon>Octopodiformes</taxon>
        <taxon>Octopoda</taxon>
        <taxon>Incirrata</taxon>
        <taxon>Octopodidae</taxon>
        <taxon>Octopus</taxon>
    </lineage>
</organism>
<evidence type="ECO:0000256" key="9">
    <source>
        <dbReference type="SAM" id="Phobius"/>
    </source>
</evidence>
<dbReference type="KEGG" id="osn:115212007"/>
<evidence type="ECO:0000256" key="8">
    <source>
        <dbReference type="ARBA" id="ARBA00023136"/>
    </source>
</evidence>
<dbReference type="SMART" id="SM00382">
    <property type="entry name" value="AAA"/>
    <property type="match status" value="2"/>
</dbReference>
<dbReference type="PANTHER" id="PTHR19229:SF250">
    <property type="entry name" value="ABC TRANSPORTER DOMAIN-CONTAINING PROTEIN-RELATED"/>
    <property type="match status" value="1"/>
</dbReference>
<feature type="transmembrane region" description="Helical" evidence="9">
    <location>
        <begin position="1047"/>
        <end position="1069"/>
    </location>
</feature>
<evidence type="ECO:0000256" key="2">
    <source>
        <dbReference type="ARBA" id="ARBA00022448"/>
    </source>
</evidence>
<dbReference type="CDD" id="cd03263">
    <property type="entry name" value="ABC_subfamily_A"/>
    <property type="match status" value="2"/>
</dbReference>
<evidence type="ECO:0000313" key="13">
    <source>
        <dbReference type="RefSeq" id="XP_036359128.1"/>
    </source>
</evidence>
<dbReference type="GO" id="GO:0005319">
    <property type="term" value="F:lipid transporter activity"/>
    <property type="evidence" value="ECO:0007669"/>
    <property type="project" value="TreeGrafter"/>
</dbReference>
<evidence type="ECO:0000256" key="5">
    <source>
        <dbReference type="ARBA" id="ARBA00022741"/>
    </source>
</evidence>
<sequence>MSKLHNIFLVLWKNWIVIKRKYILSLAEILLPCVFMALLMGIRKIIDSENYEQITTWKPCEIQEVVNRSVVYAPSNSFENDIMDWLQRTQNIKSKGFPSEDEMVNYLVSNGSLYYNGGIVFENKSSSSIFDIMLKIRLPTTISKQQVRWNTDRMFPLFQTFEPRQKASSCGTRPSYEDTGFFYLQYKLTEAIITYLNASGKDFFNRTTVELNRQPFPPYNNDPMVLVLQNQFPFILILSFLLCAIHIVKDVVQEKELRLKEAMKMMGLDNWIIWLGWFIKYFIFILISISIMTLFLCLKVGDKGSVVGYTNPAILFLFFFTYALATIAFCFFLSTLFSKANSGAVAGGALFFLSYIPYSFLGTRYGTLSWGTKIGSCLVSNIALAFGGQVLGIFEGQGIGVQWSNLSHGSSVDDDLAFLHVILMLLLDAFIYSILTWYIEAVFPGQYGVPQKWYFPFMASYWCGTTQTKCKSGALGPAHEELQQYFEPEPNNLKAGIQIKNLYKKFNGAKKVAVDDLNLNMYEGQITALLGHNGAGKTTTLSMITGLIPPSSGTAIVNGYDIRTDMKNVRSSLGICPQHDILFEMLTVKEHLEFFAQLKGFSKKLLNSEVNKMINAINLEAKRNVLSKNLSGGMKRRLSLGIALVGDSKIVILDEPSSGLDPNARRQVWSVLEKHRMGRTMLLTTHFMDEADHLGDRIAIISDGVLKCAGSSLFLKSKYGAGYHLVIVKTPQCNVANVTQLLKSFVPEAMMESNVGAELSYLLPHDSSCYFEKLFNTIQSKQANLGISNYGVSVTTMEEVFLKVSDNQNTQPVNDSHTFSNGSVYHTPETTFRPSGHKKITGFFLSLQQFRAMFLKKVIYTWRNKFLSISQILVPLVFTIIALIVVKTFPTQDDFPSLLLSPEKYGKNIIPFSNSLNATPEEAGITMSYPDKSLNKDVDFLNINNDTKSKNPPNITKYLGVISIENKEKYNEQYMIGADLSATFPDRYIAYFNGQSFHSSAISLSVMLSGFLRYFHQPTSKISFVNHPLPLTQSEASSAATLDTTAFTLSVMILFGISFLAATFSLFVIKERCTKSRHLQYISGVYPFNFWISVYIWDLMTFLVTSICVIITFVCFDIKAYYQDGHSAAILLLFFMYSTAALPFTYLLSFIFKTPTSGFVWLALINIVSGLLSVLAVNIMSIPALNLTDVADILRWVFLVISPEFCLGQGLIDFYGNYQLHERCDKHPPMAGCEGSSFNKNYLGWDGSGIGKPLIFLFMQNIFTLFLLILVESSVFEKIVYSLKQLFSRNKIQTAVGNVNPTSIDNDVAAEQVRVQNYYQLHNDVIVVKGVSKVYGSLVAVDHISVGIPAGECFGLLGINGAGKTSTFKMLTGDERISSGMIYINGVSLKSNIRQIQRYIGYCPQFDALIECLTAREILNMFASIRGVPPKIIPQTVNDLIEELMLQKYADKQVKTYSGGNKRKLSTAVALIGDPPVVLLDEPTTGMDPGTRRNLWNTLIKVRDTGRTLILTSHSMDECEALCTKIAIMVNGQFRCYGSIQHLKSKFGEGYTLIAKVKHQDSNGEPPNLYPLMNFIENSLPGSTLNDKHEGLVYYQIPKNPEISWSQMFGTLEQAKYMFNVEAYSLGQTSLEQVFINFARLQVKPK</sequence>
<dbReference type="Pfam" id="PF00005">
    <property type="entry name" value="ABC_tran"/>
    <property type="match status" value="2"/>
</dbReference>
<proteinExistence type="predicted"/>
<dbReference type="InterPro" id="IPR027417">
    <property type="entry name" value="P-loop_NTPase"/>
</dbReference>
<evidence type="ECO:0000313" key="12">
    <source>
        <dbReference type="RefSeq" id="XP_036359127.1"/>
    </source>
</evidence>
<feature type="transmembrane region" description="Helical" evidence="9">
    <location>
        <begin position="866"/>
        <end position="886"/>
    </location>
</feature>
<dbReference type="InterPro" id="IPR003593">
    <property type="entry name" value="AAA+_ATPase"/>
</dbReference>
<feature type="transmembrane region" description="Helical" evidence="9">
    <location>
        <begin position="1129"/>
        <end position="1152"/>
    </location>
</feature>
<feature type="domain" description="ABC transporter" evidence="10">
    <location>
        <begin position="497"/>
        <end position="728"/>
    </location>
</feature>
<feature type="transmembrane region" description="Helical" evidence="9">
    <location>
        <begin position="1254"/>
        <end position="1276"/>
    </location>
</feature>
<feature type="transmembrane region" description="Helical" evidence="9">
    <location>
        <begin position="1193"/>
        <end position="1212"/>
    </location>
</feature>
<dbReference type="PANTHER" id="PTHR19229">
    <property type="entry name" value="ATP-BINDING CASSETTE TRANSPORTER SUBFAMILY A ABCA"/>
    <property type="match status" value="1"/>
</dbReference>
<dbReference type="FunFam" id="3.40.50.300:FF:000327">
    <property type="entry name" value="ATP-binding cassette sub-family A member 3"/>
    <property type="match status" value="1"/>
</dbReference>
<protein>
    <submittedName>
        <fullName evidence="12 13">ATP-binding cassette sub-family A member 3</fullName>
    </submittedName>
</protein>
<dbReference type="Pfam" id="PF12698">
    <property type="entry name" value="ABC2_membrane_3"/>
    <property type="match status" value="2"/>
</dbReference>
<keyword evidence="5" id="KW-0547">Nucleotide-binding</keyword>
<dbReference type="InterPro" id="IPR017871">
    <property type="entry name" value="ABC_transporter-like_CS"/>
</dbReference>
<dbReference type="InterPro" id="IPR026082">
    <property type="entry name" value="ABCA"/>
</dbReference>
<keyword evidence="2" id="KW-0813">Transport</keyword>
<dbReference type="Gene3D" id="3.40.50.300">
    <property type="entry name" value="P-loop containing nucleotide triphosphate hydrolases"/>
    <property type="match status" value="2"/>
</dbReference>
<dbReference type="Proteomes" id="UP000515154">
    <property type="component" value="Linkage group LG5"/>
</dbReference>
<keyword evidence="6 12" id="KW-0067">ATP-binding</keyword>
<dbReference type="SUPFAM" id="SSF52540">
    <property type="entry name" value="P-loop containing nucleoside triphosphate hydrolases"/>
    <property type="match status" value="2"/>
</dbReference>
<evidence type="ECO:0000256" key="4">
    <source>
        <dbReference type="ARBA" id="ARBA00022737"/>
    </source>
</evidence>
<dbReference type="FunFam" id="3.40.50.300:FF:000298">
    <property type="entry name" value="ATP-binding cassette sub-family A member 12"/>
    <property type="match status" value="1"/>
</dbReference>
<accession>A0A7E6EWJ4</accession>
<keyword evidence="11" id="KW-1185">Reference proteome</keyword>
<feature type="transmembrane region" description="Helical" evidence="9">
    <location>
        <begin position="232"/>
        <end position="252"/>
    </location>
</feature>
<dbReference type="PROSITE" id="PS50893">
    <property type="entry name" value="ABC_TRANSPORTER_2"/>
    <property type="match status" value="2"/>
</dbReference>
<keyword evidence="4" id="KW-0677">Repeat</keyword>
<evidence type="ECO:0000313" key="11">
    <source>
        <dbReference type="Proteomes" id="UP000515154"/>
    </source>
</evidence>
<dbReference type="RefSeq" id="XP_036359128.1">
    <property type="nucleotide sequence ID" value="XM_036503235.1"/>
</dbReference>
<feature type="domain" description="ABC transporter" evidence="10">
    <location>
        <begin position="1326"/>
        <end position="1556"/>
    </location>
</feature>
<dbReference type="InterPro" id="IPR013525">
    <property type="entry name" value="ABC2_TM"/>
</dbReference>
<dbReference type="InterPro" id="IPR003439">
    <property type="entry name" value="ABC_transporter-like_ATP-bd"/>
</dbReference>
<feature type="transmembrane region" description="Helical" evidence="9">
    <location>
        <begin position="417"/>
        <end position="439"/>
    </location>
</feature>
<evidence type="ECO:0000259" key="10">
    <source>
        <dbReference type="PROSITE" id="PS50893"/>
    </source>
</evidence>
<dbReference type="InterPro" id="IPR056264">
    <property type="entry name" value="R2_ABCA1-4-like"/>
</dbReference>
<dbReference type="Pfam" id="PF23321">
    <property type="entry name" value="R1_ABCA1"/>
    <property type="match status" value="1"/>
</dbReference>
<dbReference type="GO" id="GO:0016020">
    <property type="term" value="C:membrane"/>
    <property type="evidence" value="ECO:0007669"/>
    <property type="project" value="UniProtKB-SubCell"/>
</dbReference>
<evidence type="ECO:0000256" key="3">
    <source>
        <dbReference type="ARBA" id="ARBA00022692"/>
    </source>
</evidence>
<reference evidence="12 13" key="1">
    <citation type="submission" date="2025-08" db="UniProtKB">
        <authorList>
            <consortium name="RefSeq"/>
        </authorList>
    </citation>
    <scope>IDENTIFICATION</scope>
</reference>
<gene>
    <name evidence="12 13" type="primary">LOC115212007</name>
</gene>
<feature type="transmembrane region" description="Helical" evidence="9">
    <location>
        <begin position="313"/>
        <end position="337"/>
    </location>
</feature>
<dbReference type="GO" id="GO:0016887">
    <property type="term" value="F:ATP hydrolysis activity"/>
    <property type="evidence" value="ECO:0007669"/>
    <property type="project" value="InterPro"/>
</dbReference>
<dbReference type="PROSITE" id="PS00211">
    <property type="entry name" value="ABC_TRANSPORTER_1"/>
    <property type="match status" value="1"/>
</dbReference>
<keyword evidence="3 9" id="KW-0812">Transmembrane</keyword>
<feature type="transmembrane region" description="Helical" evidence="9">
    <location>
        <begin position="21"/>
        <end position="42"/>
    </location>
</feature>
<dbReference type="RefSeq" id="XP_036359127.1">
    <property type="nucleotide sequence ID" value="XM_036503234.1"/>
</dbReference>
<feature type="transmembrane region" description="Helical" evidence="9">
    <location>
        <begin position="344"/>
        <end position="361"/>
    </location>
</feature>
<evidence type="ECO:0000256" key="6">
    <source>
        <dbReference type="ARBA" id="ARBA00022840"/>
    </source>
</evidence>
<evidence type="ECO:0000256" key="1">
    <source>
        <dbReference type="ARBA" id="ARBA00004141"/>
    </source>
</evidence>
<name>A0A7E6EWJ4_9MOLL</name>
<feature type="transmembrane region" description="Helical" evidence="9">
    <location>
        <begin position="272"/>
        <end position="301"/>
    </location>
</feature>
<keyword evidence="8 9" id="KW-0472">Membrane</keyword>
<dbReference type="GO" id="GO:0005524">
    <property type="term" value="F:ATP binding"/>
    <property type="evidence" value="ECO:0007669"/>
    <property type="project" value="UniProtKB-KW"/>
</dbReference>
<comment type="subcellular location">
    <subcellularLocation>
        <location evidence="1">Membrane</location>
        <topology evidence="1">Multi-pass membrane protein</topology>
    </subcellularLocation>
</comment>